<evidence type="ECO:0000313" key="2">
    <source>
        <dbReference type="EMBL" id="MBA0785431.1"/>
    </source>
</evidence>
<gene>
    <name evidence="2" type="ORF">Gotri_024948</name>
</gene>
<organism evidence="2 3">
    <name type="scientific">Gossypium trilobum</name>
    <dbReference type="NCBI Taxonomy" id="34281"/>
    <lineage>
        <taxon>Eukaryota</taxon>
        <taxon>Viridiplantae</taxon>
        <taxon>Streptophyta</taxon>
        <taxon>Embryophyta</taxon>
        <taxon>Tracheophyta</taxon>
        <taxon>Spermatophyta</taxon>
        <taxon>Magnoliopsida</taxon>
        <taxon>eudicotyledons</taxon>
        <taxon>Gunneridae</taxon>
        <taxon>Pentapetalae</taxon>
        <taxon>rosids</taxon>
        <taxon>malvids</taxon>
        <taxon>Malvales</taxon>
        <taxon>Malvaceae</taxon>
        <taxon>Malvoideae</taxon>
        <taxon>Gossypium</taxon>
    </lineage>
</organism>
<evidence type="ECO:0000313" key="3">
    <source>
        <dbReference type="Proteomes" id="UP000593568"/>
    </source>
</evidence>
<dbReference type="GO" id="GO:0003676">
    <property type="term" value="F:nucleic acid binding"/>
    <property type="evidence" value="ECO:0007669"/>
    <property type="project" value="InterPro"/>
</dbReference>
<dbReference type="EMBL" id="JABEZW010218736">
    <property type="protein sequence ID" value="MBA0785431.1"/>
    <property type="molecule type" value="Genomic_DNA"/>
</dbReference>
<dbReference type="PANTHER" id="PTHR47074">
    <property type="entry name" value="BNAC02G40300D PROTEIN"/>
    <property type="match status" value="1"/>
</dbReference>
<dbReference type="AlphaFoldDB" id="A0A7J9FJR6"/>
<dbReference type="PANTHER" id="PTHR47074:SF61">
    <property type="entry name" value="RNASE H TYPE-1 DOMAIN-CONTAINING PROTEIN"/>
    <property type="match status" value="1"/>
</dbReference>
<reference evidence="2 3" key="1">
    <citation type="journal article" date="2019" name="Genome Biol. Evol.">
        <title>Insights into the evolution of the New World diploid cottons (Gossypium, subgenus Houzingenia) based on genome sequencing.</title>
        <authorList>
            <person name="Grover C.E."/>
            <person name="Arick M.A. 2nd"/>
            <person name="Thrash A."/>
            <person name="Conover J.L."/>
            <person name="Sanders W.S."/>
            <person name="Peterson D.G."/>
            <person name="Frelichowski J.E."/>
            <person name="Scheffler J.A."/>
            <person name="Scheffler B.E."/>
            <person name="Wendel J.F."/>
        </authorList>
    </citation>
    <scope>NUCLEOTIDE SEQUENCE [LARGE SCALE GENOMIC DNA]</scope>
    <source>
        <strain evidence="2">8</strain>
        <tissue evidence="2">Leaf</tissue>
    </source>
</reference>
<proteinExistence type="predicted"/>
<dbReference type="InterPro" id="IPR052929">
    <property type="entry name" value="RNase_H-like_EbsB-rel"/>
</dbReference>
<dbReference type="Pfam" id="PF13456">
    <property type="entry name" value="RVT_3"/>
    <property type="match status" value="1"/>
</dbReference>
<dbReference type="Proteomes" id="UP000593568">
    <property type="component" value="Unassembled WGS sequence"/>
</dbReference>
<dbReference type="GO" id="GO:0004523">
    <property type="term" value="F:RNA-DNA hybrid ribonuclease activity"/>
    <property type="evidence" value="ECO:0007669"/>
    <property type="project" value="InterPro"/>
</dbReference>
<comment type="caution">
    <text evidence="2">The sequence shown here is derived from an EMBL/GenBank/DDBJ whole genome shotgun (WGS) entry which is preliminary data.</text>
</comment>
<protein>
    <recommendedName>
        <fullName evidence="1">RNase H type-1 domain-containing protein</fullName>
    </recommendedName>
</protein>
<sequence length="321" mass="36972">FSGLEALFLTPLNTGLLHHPDDGRVKHQHININYSKVTDLINKDSFSWNYEAIWNLLERDQAEAVLSIPLVSRTQLDVLIWRGNKSGEYAAGCSNMAREQIRRIHSPSKIKRHLWRVVNNFLLTLSTLKLRRLRNDVAYPIYSVEEETVEHLFQDYGFKKQPYQFLFGQYGIIEIEFTTKEKIKRVQEVANFIRAYLRELEQVNSSTETRINPREVFWRPLKEEQVKANFEAAFLQQDMTATAGVIIRNHEGFVMGACTYPLGRTGDLTTAEANVYLQAAIFGEEMGFRDLVFEGDALIVIKKLKSDSVDRSVIGNIINEI</sequence>
<keyword evidence="3" id="KW-1185">Reference proteome</keyword>
<name>A0A7J9FJR6_9ROSI</name>
<evidence type="ECO:0000259" key="1">
    <source>
        <dbReference type="Pfam" id="PF13456"/>
    </source>
</evidence>
<feature type="domain" description="RNase H type-1" evidence="1">
    <location>
        <begin position="229"/>
        <end position="321"/>
    </location>
</feature>
<feature type="non-terminal residue" evidence="2">
    <location>
        <position position="321"/>
    </location>
</feature>
<accession>A0A7J9FJR6</accession>
<dbReference type="InterPro" id="IPR002156">
    <property type="entry name" value="RNaseH_domain"/>
</dbReference>